<dbReference type="PANTHER" id="PTHR11157">
    <property type="entry name" value="FATTY ACID ACYL TRANSFERASE-RELATED"/>
    <property type="match status" value="1"/>
</dbReference>
<evidence type="ECO:0000256" key="5">
    <source>
        <dbReference type="ARBA" id="ARBA00022832"/>
    </source>
</evidence>
<dbReference type="GO" id="GO:0034625">
    <property type="term" value="P:fatty acid elongation, monounsaturated fatty acid"/>
    <property type="evidence" value="ECO:0007669"/>
    <property type="project" value="TreeGrafter"/>
</dbReference>
<dbReference type="EC" id="2.3.1.-" evidence="10"/>
<feature type="compositionally biased region" description="Basic and acidic residues" evidence="11">
    <location>
        <begin position="611"/>
        <end position="622"/>
    </location>
</feature>
<feature type="region of interest" description="Disordered" evidence="11">
    <location>
        <begin position="786"/>
        <end position="848"/>
    </location>
</feature>
<gene>
    <name evidence="12" type="ORF">Slin15195_G036600</name>
</gene>
<keyword evidence="5 10" id="KW-0276">Fatty acid metabolism</keyword>
<feature type="compositionally biased region" description="Basic and acidic residues" evidence="11">
    <location>
        <begin position="534"/>
        <end position="559"/>
    </location>
</feature>
<evidence type="ECO:0000256" key="2">
    <source>
        <dbReference type="ARBA" id="ARBA00022516"/>
    </source>
</evidence>
<dbReference type="GO" id="GO:0030148">
    <property type="term" value="P:sphingolipid biosynthetic process"/>
    <property type="evidence" value="ECO:0007669"/>
    <property type="project" value="TreeGrafter"/>
</dbReference>
<feature type="transmembrane region" description="Helical" evidence="10">
    <location>
        <begin position="243"/>
        <end position="263"/>
    </location>
</feature>
<keyword evidence="3 10" id="KW-0808">Transferase</keyword>
<dbReference type="GO" id="GO:0042761">
    <property type="term" value="P:very long-chain fatty acid biosynthetic process"/>
    <property type="evidence" value="ECO:0007669"/>
    <property type="project" value="TreeGrafter"/>
</dbReference>
<feature type="transmembrane region" description="Helical" evidence="10">
    <location>
        <begin position="220"/>
        <end position="237"/>
    </location>
</feature>
<accession>A0A9Q9EG08</accession>
<name>A0A9Q9EG08_9PEZI</name>
<dbReference type="GO" id="GO:0034626">
    <property type="term" value="P:fatty acid elongation, polyunsaturated fatty acid"/>
    <property type="evidence" value="ECO:0007669"/>
    <property type="project" value="TreeGrafter"/>
</dbReference>
<feature type="transmembrane region" description="Helical" evidence="10">
    <location>
        <begin position="94"/>
        <end position="117"/>
    </location>
</feature>
<dbReference type="Proteomes" id="UP001056384">
    <property type="component" value="Chromosome 2"/>
</dbReference>
<protein>
    <recommendedName>
        <fullName evidence="10">Elongation of fatty acids protein</fullName>
        <ecNumber evidence="10">2.3.1.-</ecNumber>
    </recommendedName>
</protein>
<keyword evidence="9 10" id="KW-0275">Fatty acid biosynthesis</keyword>
<feature type="compositionally biased region" description="Basic and acidic residues" evidence="11">
    <location>
        <begin position="456"/>
        <end position="472"/>
    </location>
</feature>
<organism evidence="12 13">
    <name type="scientific">Septoria linicola</name>
    <dbReference type="NCBI Taxonomy" id="215465"/>
    <lineage>
        <taxon>Eukaryota</taxon>
        <taxon>Fungi</taxon>
        <taxon>Dikarya</taxon>
        <taxon>Ascomycota</taxon>
        <taxon>Pezizomycotina</taxon>
        <taxon>Dothideomycetes</taxon>
        <taxon>Dothideomycetidae</taxon>
        <taxon>Mycosphaerellales</taxon>
        <taxon>Mycosphaerellaceae</taxon>
        <taxon>Septoria</taxon>
    </lineage>
</organism>
<keyword evidence="8 10" id="KW-0472">Membrane</keyword>
<dbReference type="PANTHER" id="PTHR11157:SF169">
    <property type="entry name" value="ELONGATION OF FATTY ACIDS PROTEIN"/>
    <property type="match status" value="1"/>
</dbReference>
<comment type="subcellular location">
    <subcellularLocation>
        <location evidence="1">Membrane</location>
        <topology evidence="1">Multi-pass membrane protein</topology>
    </subcellularLocation>
</comment>
<keyword evidence="13" id="KW-1185">Reference proteome</keyword>
<evidence type="ECO:0000256" key="4">
    <source>
        <dbReference type="ARBA" id="ARBA00022692"/>
    </source>
</evidence>
<dbReference type="GO" id="GO:0009922">
    <property type="term" value="F:fatty acid elongase activity"/>
    <property type="evidence" value="ECO:0007669"/>
    <property type="project" value="InterPro"/>
</dbReference>
<feature type="compositionally biased region" description="Basic and acidic residues" evidence="11">
    <location>
        <begin position="641"/>
        <end position="650"/>
    </location>
</feature>
<feature type="region of interest" description="Disordered" evidence="11">
    <location>
        <begin position="445"/>
        <end position="472"/>
    </location>
</feature>
<reference evidence="12" key="1">
    <citation type="submission" date="2022-06" db="EMBL/GenBank/DDBJ databases">
        <title>Complete genome sequences of two strains of the flax pathogen Septoria linicola.</title>
        <authorList>
            <person name="Lapalu N."/>
            <person name="Simon A."/>
            <person name="Demenou B."/>
            <person name="Paumier D."/>
            <person name="Guillot M.-P."/>
            <person name="Gout L."/>
            <person name="Valade R."/>
        </authorList>
    </citation>
    <scope>NUCLEOTIDE SEQUENCE</scope>
    <source>
        <strain evidence="12">SE15195</strain>
    </source>
</reference>
<evidence type="ECO:0000256" key="9">
    <source>
        <dbReference type="ARBA" id="ARBA00023160"/>
    </source>
</evidence>
<evidence type="ECO:0000256" key="7">
    <source>
        <dbReference type="ARBA" id="ARBA00023098"/>
    </source>
</evidence>
<feature type="compositionally biased region" description="Polar residues" evidence="11">
    <location>
        <begin position="560"/>
        <end position="597"/>
    </location>
</feature>
<feature type="transmembrane region" description="Helical" evidence="10">
    <location>
        <begin position="55"/>
        <end position="73"/>
    </location>
</feature>
<feature type="compositionally biased region" description="Low complexity" evidence="11">
    <location>
        <begin position="598"/>
        <end position="610"/>
    </location>
</feature>
<dbReference type="AlphaFoldDB" id="A0A9Q9EG08"/>
<evidence type="ECO:0000256" key="11">
    <source>
        <dbReference type="SAM" id="MobiDB-lite"/>
    </source>
</evidence>
<feature type="compositionally biased region" description="Polar residues" evidence="11">
    <location>
        <begin position="625"/>
        <end position="638"/>
    </location>
</feature>
<dbReference type="GO" id="GO:0005789">
    <property type="term" value="C:endoplasmic reticulum membrane"/>
    <property type="evidence" value="ECO:0007669"/>
    <property type="project" value="TreeGrafter"/>
</dbReference>
<evidence type="ECO:0000256" key="6">
    <source>
        <dbReference type="ARBA" id="ARBA00022989"/>
    </source>
</evidence>
<dbReference type="InterPro" id="IPR002076">
    <property type="entry name" value="ELO_fam"/>
</dbReference>
<feature type="compositionally biased region" description="Basic and acidic residues" evidence="11">
    <location>
        <begin position="737"/>
        <end position="749"/>
    </location>
</feature>
<feature type="compositionally biased region" description="Polar residues" evidence="11">
    <location>
        <begin position="662"/>
        <end position="671"/>
    </location>
</feature>
<evidence type="ECO:0000256" key="8">
    <source>
        <dbReference type="ARBA" id="ARBA00023136"/>
    </source>
</evidence>
<feature type="compositionally biased region" description="Basic and acidic residues" evidence="11">
    <location>
        <begin position="672"/>
        <end position="700"/>
    </location>
</feature>
<dbReference type="Pfam" id="PF01151">
    <property type="entry name" value="ELO"/>
    <property type="match status" value="1"/>
</dbReference>
<feature type="region of interest" description="Disordered" evidence="11">
    <location>
        <begin position="524"/>
        <end position="761"/>
    </location>
</feature>
<evidence type="ECO:0000313" key="13">
    <source>
        <dbReference type="Proteomes" id="UP001056384"/>
    </source>
</evidence>
<evidence type="ECO:0000256" key="10">
    <source>
        <dbReference type="RuleBase" id="RU361115"/>
    </source>
</evidence>
<comment type="similarity">
    <text evidence="10">Belongs to the ELO family.</text>
</comment>
<keyword evidence="2 10" id="KW-0444">Lipid biosynthesis</keyword>
<feature type="transmembrane region" description="Helical" evidence="10">
    <location>
        <begin position="413"/>
        <end position="434"/>
    </location>
</feature>
<proteinExistence type="inferred from homology"/>
<feature type="compositionally biased region" description="Basic and acidic residues" evidence="11">
    <location>
        <begin position="812"/>
        <end position="828"/>
    </location>
</feature>
<dbReference type="GO" id="GO:0019367">
    <property type="term" value="P:fatty acid elongation, saturated fatty acid"/>
    <property type="evidence" value="ECO:0007669"/>
    <property type="project" value="TreeGrafter"/>
</dbReference>
<evidence type="ECO:0000256" key="3">
    <source>
        <dbReference type="ARBA" id="ARBA00022679"/>
    </source>
</evidence>
<keyword evidence="6 10" id="KW-1133">Transmembrane helix</keyword>
<feature type="compositionally biased region" description="Basic and acidic residues" evidence="11">
    <location>
        <begin position="786"/>
        <end position="797"/>
    </location>
</feature>
<keyword evidence="4 10" id="KW-0812">Transmembrane</keyword>
<comment type="catalytic activity">
    <reaction evidence="10">
        <text>an acyl-CoA + malonyl-CoA + H(+) = a 3-oxoacyl-CoA + CO2 + CoA</text>
        <dbReference type="Rhea" id="RHEA:50252"/>
        <dbReference type="ChEBI" id="CHEBI:15378"/>
        <dbReference type="ChEBI" id="CHEBI:16526"/>
        <dbReference type="ChEBI" id="CHEBI:57287"/>
        <dbReference type="ChEBI" id="CHEBI:57384"/>
        <dbReference type="ChEBI" id="CHEBI:58342"/>
        <dbReference type="ChEBI" id="CHEBI:90726"/>
    </reaction>
    <physiologicalReaction direction="left-to-right" evidence="10">
        <dbReference type="Rhea" id="RHEA:50253"/>
    </physiologicalReaction>
</comment>
<keyword evidence="7 10" id="KW-0443">Lipid metabolism</keyword>
<evidence type="ECO:0000256" key="1">
    <source>
        <dbReference type="ARBA" id="ARBA00004141"/>
    </source>
</evidence>
<sequence length="848" mass="93418">MSGPQVYLRWPSFTLSALNPEPLPLTLLPPVKERSFRAPFGIDKDLFNFALKPQVPIIFASTYIVTVFLLNAYNRKRNNKPWRVARQAWFKYFVVLHNALLTVYSTATFLAMCRAVAHTWPGLNNENGLAGVADALCKINGPRGLGDAATFNTTINIWEAKNTLIHLGYDGNPDPTDFGRLWNEGLAFWGWIFYVSKFYEVIDTLIILAKGKRSATLQTYHHAGAMLCMWAGIRYMSPPIWMFVFINSFIHGLMYTYFTLSALGYRVPTAIKRSLTSLQIAQFVWGASYAAAHLFVQYDIPISTPYQIAHTVSAIASSATSKVQSATSVVSEAVATPSAIAWGALGKKMLLRALGEEGLAEKVHDKQNQPLNAVMEQKIEEFKEQIPGVPKYETRWRTDWTRTDCLDTSGEAFAVYLNLFYLAPLTFLFGRFFYKAYLKRGKPRTASQGARQVIDSAKEGEKKTEQRVEEAGKKLEDKIAKLDRKDVREQLQRDVQSFKEGTYKTGRRVSGQIEDLENRINNAASKAKQSGRAAAEKTKEAIGEDNVKKVKQQVEDTAKQAKQTGKNAAQQAQQTGKNIAQQAQQTGNKAAQQAQQTGKDVAGKAQQGGKKAAEQVKQESDKLNPGNQTASNKKSGANTPEDDKWFKSENDLANESVEQEDTAANSPSVTQSKDDFEAERIHKDGTDYIKEQVQSKKSESSTDDTSAAESEIKQDAVLEASQASRPGVKDGLPADWDSDREQKPKKENTAPKLGNNSYASIASLDDEDTDAMGKSGAIIDLAASKAEEAADKADDALQARPTSSASGQSGGKRTESPTKLPRKLDSRSQSRSQSPTKRPFAPPGGSGK</sequence>
<feature type="transmembrane region" description="Helical" evidence="10">
    <location>
        <begin position="188"/>
        <end position="208"/>
    </location>
</feature>
<dbReference type="EMBL" id="CP099419">
    <property type="protein sequence ID" value="USW50341.1"/>
    <property type="molecule type" value="Genomic_DNA"/>
</dbReference>
<evidence type="ECO:0000313" key="12">
    <source>
        <dbReference type="EMBL" id="USW50341.1"/>
    </source>
</evidence>